<dbReference type="InterPro" id="IPR051335">
    <property type="entry name" value="Alanyl-tRNA_Editing_Enzymes"/>
</dbReference>
<dbReference type="GO" id="GO:0002161">
    <property type="term" value="F:aminoacyl-tRNA deacylase activity"/>
    <property type="evidence" value="ECO:0007669"/>
    <property type="project" value="UniProtKB-ARBA"/>
</dbReference>
<dbReference type="Proteomes" id="UP000486534">
    <property type="component" value="Unassembled WGS sequence"/>
</dbReference>
<comment type="caution">
    <text evidence="3">The sequence shown here is derived from an EMBL/GenBank/DDBJ whole genome shotgun (WGS) entry which is preliminary data.</text>
</comment>
<dbReference type="PANTHER" id="PTHR43462:SF1">
    <property type="entry name" value="ALANYL-TRNA EDITING PROTEIN AARSD1"/>
    <property type="match status" value="1"/>
</dbReference>
<protein>
    <submittedName>
        <fullName evidence="3">Alanyl-tRNA editing protein</fullName>
    </submittedName>
</protein>
<keyword evidence="1" id="KW-0479">Metal-binding</keyword>
<evidence type="ECO:0000256" key="1">
    <source>
        <dbReference type="ARBA" id="ARBA00022723"/>
    </source>
</evidence>
<dbReference type="AlphaFoldDB" id="A0A7X1U745"/>
<dbReference type="SUPFAM" id="SSF50447">
    <property type="entry name" value="Translation proteins"/>
    <property type="match status" value="1"/>
</dbReference>
<reference evidence="3 4" key="1">
    <citation type="submission" date="2019-10" db="EMBL/GenBank/DDBJ databases">
        <title>Pseudomonas dajingensis sp. nov., isolated from the profound head ulcers of farmed Murray cod (Maccullochella peelii peelii).</title>
        <authorList>
            <person name="Liu Y."/>
        </authorList>
    </citation>
    <scope>NUCLEOTIDE SEQUENCE [LARGE SCALE GENOMIC DNA]</scope>
    <source>
        <strain evidence="3 4">MC042</strain>
    </source>
</reference>
<dbReference type="PANTHER" id="PTHR43462">
    <property type="entry name" value="ALANYL-TRNA EDITING PROTEIN"/>
    <property type="match status" value="1"/>
</dbReference>
<accession>A0A7X1U745</accession>
<dbReference type="InterPro" id="IPR018163">
    <property type="entry name" value="Thr/Ala-tRNA-synth_IIc_edit"/>
</dbReference>
<organism evidence="3 4">
    <name type="scientific">Pseudomonas piscis</name>
    <dbReference type="NCBI Taxonomy" id="2614538"/>
    <lineage>
        <taxon>Bacteria</taxon>
        <taxon>Pseudomonadati</taxon>
        <taxon>Pseudomonadota</taxon>
        <taxon>Gammaproteobacteria</taxon>
        <taxon>Pseudomonadales</taxon>
        <taxon>Pseudomonadaceae</taxon>
        <taxon>Pseudomonas</taxon>
    </lineage>
</organism>
<evidence type="ECO:0000313" key="3">
    <source>
        <dbReference type="EMBL" id="MQA56834.1"/>
    </source>
</evidence>
<dbReference type="SUPFAM" id="SSF55186">
    <property type="entry name" value="ThrRS/AlaRS common domain"/>
    <property type="match status" value="1"/>
</dbReference>
<dbReference type="EMBL" id="WHUV01000005">
    <property type="protein sequence ID" value="MQA56834.1"/>
    <property type="molecule type" value="Genomic_DNA"/>
</dbReference>
<dbReference type="Gene3D" id="2.40.30.130">
    <property type="match status" value="1"/>
</dbReference>
<dbReference type="RefSeq" id="WP_152899377.1">
    <property type="nucleotide sequence ID" value="NZ_WHUV01000005.1"/>
</dbReference>
<dbReference type="Gene3D" id="3.30.980.10">
    <property type="entry name" value="Threonyl-trna Synthetase, Chain A, domain 2"/>
    <property type="match status" value="1"/>
</dbReference>
<evidence type="ECO:0000313" key="4">
    <source>
        <dbReference type="Proteomes" id="UP000486534"/>
    </source>
</evidence>
<keyword evidence="2" id="KW-0862">Zinc</keyword>
<sequence>MDETLPLFHQDPYLKQAQCTVERLERDDSGLPFAVLSATVFYPQGGGQLGDRGLLHVAGQEVDGVERVLQVVGTRKKDRQIRHYLDIDDQAFELLQQCLSGAAAVATLTWPLRYRQMRIHSAMHLMHCMLERTLGRSLSPPIRSPLSDEGGENQYEFVDEFDEASLQRAADALNAFCAAGHEITTQADASQGQGYRWWRCGQWSIPCGGVHVGNTQEIGEASASMKVRKNTTRVAVILSAEVR</sequence>
<evidence type="ECO:0000256" key="2">
    <source>
        <dbReference type="ARBA" id="ARBA00022833"/>
    </source>
</evidence>
<dbReference type="GO" id="GO:0046872">
    <property type="term" value="F:metal ion binding"/>
    <property type="evidence" value="ECO:0007669"/>
    <property type="project" value="UniProtKB-KW"/>
</dbReference>
<dbReference type="GO" id="GO:0000166">
    <property type="term" value="F:nucleotide binding"/>
    <property type="evidence" value="ECO:0007669"/>
    <property type="project" value="InterPro"/>
</dbReference>
<name>A0A7X1U745_9PSED</name>
<gene>
    <name evidence="3" type="ORF">GDH07_26280</name>
</gene>
<dbReference type="InterPro" id="IPR009000">
    <property type="entry name" value="Transl_B-barrel_sf"/>
</dbReference>
<proteinExistence type="predicted"/>